<evidence type="ECO:0000313" key="10">
    <source>
        <dbReference type="EMBL" id="RED59082.1"/>
    </source>
</evidence>
<evidence type="ECO:0000313" key="11">
    <source>
        <dbReference type="Proteomes" id="UP000256977"/>
    </source>
</evidence>
<comment type="caution">
    <text evidence="10">The sequence shown here is derived from an EMBL/GenBank/DDBJ whole genome shotgun (WGS) entry which is preliminary data.</text>
</comment>
<gene>
    <name evidence="10" type="ORF">DFP98_1323</name>
</gene>
<reference evidence="10 11" key="1">
    <citation type="submission" date="2018-07" db="EMBL/GenBank/DDBJ databases">
        <title>Genomic Encyclopedia of Type Strains, Phase III (KMG-III): the genomes of soil and plant-associated and newly described type strains.</title>
        <authorList>
            <person name="Whitman W."/>
        </authorList>
    </citation>
    <scope>NUCLEOTIDE SEQUENCE [LARGE SCALE GENOMIC DNA]</scope>
    <source>
        <strain evidence="10 11">CECT 7287</strain>
    </source>
</reference>
<dbReference type="GO" id="GO:0003700">
    <property type="term" value="F:DNA-binding transcription factor activity"/>
    <property type="evidence" value="ECO:0007669"/>
    <property type="project" value="InterPro"/>
</dbReference>
<feature type="domain" description="HTH araC/xylS-type" evidence="8">
    <location>
        <begin position="174"/>
        <end position="272"/>
    </location>
</feature>
<dbReference type="SUPFAM" id="SSF46689">
    <property type="entry name" value="Homeodomain-like"/>
    <property type="match status" value="2"/>
</dbReference>
<dbReference type="GO" id="GO:1901678">
    <property type="term" value="P:iron coordination entity transport"/>
    <property type="evidence" value="ECO:0007669"/>
    <property type="project" value="UniProtKB-ARBA"/>
</dbReference>
<dbReference type="PROSITE" id="PS01124">
    <property type="entry name" value="HTH_ARAC_FAMILY_2"/>
    <property type="match status" value="1"/>
</dbReference>
<dbReference type="Proteomes" id="UP000256977">
    <property type="component" value="Unassembled WGS sequence"/>
</dbReference>
<comment type="subcellular location">
    <subcellularLocation>
        <location evidence="1">Cell envelope</location>
    </subcellularLocation>
</comment>
<dbReference type="InterPro" id="IPR018062">
    <property type="entry name" value="HTH_AraC-typ_CS"/>
</dbReference>
<dbReference type="PANTHER" id="PTHR30532:SF1">
    <property type="entry name" value="IRON(3+)-HYDROXAMATE-BINDING PROTEIN FHUD"/>
    <property type="match status" value="1"/>
</dbReference>
<dbReference type="SMART" id="SM00342">
    <property type="entry name" value="HTH_ARAC"/>
    <property type="match status" value="1"/>
</dbReference>
<feature type="domain" description="Fe/B12 periplasmic-binding" evidence="9">
    <location>
        <begin position="295"/>
        <end position="552"/>
    </location>
</feature>
<accession>A0A3D9IBD5</accession>
<dbReference type="PANTHER" id="PTHR30532">
    <property type="entry name" value="IRON III DICITRATE-BINDING PERIPLASMIC PROTEIN"/>
    <property type="match status" value="1"/>
</dbReference>
<dbReference type="OrthoDB" id="345413at2"/>
<organism evidence="10 11">
    <name type="scientific">Cohnella phaseoli</name>
    <dbReference type="NCBI Taxonomy" id="456490"/>
    <lineage>
        <taxon>Bacteria</taxon>
        <taxon>Bacillati</taxon>
        <taxon>Bacillota</taxon>
        <taxon>Bacilli</taxon>
        <taxon>Bacillales</taxon>
        <taxon>Paenibacillaceae</taxon>
        <taxon>Cohnella</taxon>
    </lineage>
</organism>
<dbReference type="AlphaFoldDB" id="A0A3D9IBD5"/>
<dbReference type="Pfam" id="PF12833">
    <property type="entry name" value="HTH_18"/>
    <property type="match status" value="1"/>
</dbReference>
<protein>
    <submittedName>
        <fullName evidence="10">ABC-type Fe3+-hydroxamate transport system substrate-binding protein</fullName>
    </submittedName>
</protein>
<sequence length="552" mass="62825">MFLPSSNGRSASPLTFVLTDALRLTCEGPESLTLEKTDDLRLLLVLQGTLEAKIEQRAQSAGPGVCLLIVSGSDASLISQGAGCDVCLLSFTALNARANGSAVQRILQLLSGRTKLPAAVLHEYADSLKCENRHQDGLPRLGRQSRFLSLLSLLLEQCVLEEKKQLCDPKHAVKQTLSFMQKNYSLNLTIQQLADMARLPRWQYLRVFKKMTGSNPSSYMTRLRIEQAKRLLSDSDGQVWEVAHRVGYQDEHYFNRRFKLATGISPGQYARIYAHRPDATDRRGTPHRFHAPAERIVYDDAGTLGDLLALDIAPVGANLRFCDNDSFTDKIQSTQEIGFPLNPDKIRTLNPDLVLLSRYGSDRHPELSAIAPTIGLNEYAPMHLRMQKLGEVLGIRERTRQWLDAYDMRREKLWHRLQSRKARHESATVLFYDCNGRLYLLHRLRGLAKLLYHPLGFRMDERVQRLRPARGHYYISIASDRLSEYAVGDRLFVFTHPGRHTSDSLSELNRWPGWNRLPAVQAGKIHYLDSFWNSDDAFTSQLTLERFPDLWS</sequence>
<dbReference type="PROSITE" id="PS00041">
    <property type="entry name" value="HTH_ARAC_FAMILY_1"/>
    <property type="match status" value="1"/>
</dbReference>
<keyword evidence="3" id="KW-0813">Transport</keyword>
<dbReference type="InterPro" id="IPR002491">
    <property type="entry name" value="ABC_transptr_periplasmic_BD"/>
</dbReference>
<proteinExistence type="inferred from homology"/>
<keyword evidence="6" id="KW-0238">DNA-binding</keyword>
<evidence type="ECO:0000256" key="2">
    <source>
        <dbReference type="ARBA" id="ARBA00008814"/>
    </source>
</evidence>
<dbReference type="Gene3D" id="3.40.50.1980">
    <property type="entry name" value="Nitrogenase molybdenum iron protein domain"/>
    <property type="match status" value="2"/>
</dbReference>
<evidence type="ECO:0000256" key="5">
    <source>
        <dbReference type="ARBA" id="ARBA00023015"/>
    </source>
</evidence>
<keyword evidence="7" id="KW-0804">Transcription</keyword>
<dbReference type="PROSITE" id="PS50983">
    <property type="entry name" value="FE_B12_PBP"/>
    <property type="match status" value="1"/>
</dbReference>
<dbReference type="InterPro" id="IPR051313">
    <property type="entry name" value="Bact_iron-sidero_bind"/>
</dbReference>
<evidence type="ECO:0000256" key="7">
    <source>
        <dbReference type="ARBA" id="ARBA00023163"/>
    </source>
</evidence>
<evidence type="ECO:0000259" key="8">
    <source>
        <dbReference type="PROSITE" id="PS01124"/>
    </source>
</evidence>
<evidence type="ECO:0000256" key="1">
    <source>
        <dbReference type="ARBA" id="ARBA00004196"/>
    </source>
</evidence>
<evidence type="ECO:0000256" key="6">
    <source>
        <dbReference type="ARBA" id="ARBA00023125"/>
    </source>
</evidence>
<evidence type="ECO:0000256" key="4">
    <source>
        <dbReference type="ARBA" id="ARBA00022729"/>
    </source>
</evidence>
<evidence type="ECO:0000259" key="9">
    <source>
        <dbReference type="PROSITE" id="PS50983"/>
    </source>
</evidence>
<dbReference type="GO" id="GO:0030288">
    <property type="term" value="C:outer membrane-bounded periplasmic space"/>
    <property type="evidence" value="ECO:0007669"/>
    <property type="project" value="TreeGrafter"/>
</dbReference>
<evidence type="ECO:0000256" key="3">
    <source>
        <dbReference type="ARBA" id="ARBA00022448"/>
    </source>
</evidence>
<comment type="similarity">
    <text evidence="2">Belongs to the bacterial solute-binding protein 8 family.</text>
</comment>
<dbReference type="SUPFAM" id="SSF53807">
    <property type="entry name" value="Helical backbone' metal receptor"/>
    <property type="match status" value="1"/>
</dbReference>
<keyword evidence="11" id="KW-1185">Reference proteome</keyword>
<keyword evidence="4" id="KW-0732">Signal</keyword>
<dbReference type="InterPro" id="IPR009057">
    <property type="entry name" value="Homeodomain-like_sf"/>
</dbReference>
<dbReference type="InterPro" id="IPR018060">
    <property type="entry name" value="HTH_AraC"/>
</dbReference>
<keyword evidence="5" id="KW-0805">Transcription regulation</keyword>
<dbReference type="EMBL" id="QRDZ01000032">
    <property type="protein sequence ID" value="RED59082.1"/>
    <property type="molecule type" value="Genomic_DNA"/>
</dbReference>
<dbReference type="RefSeq" id="WP_116064338.1">
    <property type="nucleotide sequence ID" value="NZ_QRDZ01000032.1"/>
</dbReference>
<dbReference type="GO" id="GO:0043565">
    <property type="term" value="F:sequence-specific DNA binding"/>
    <property type="evidence" value="ECO:0007669"/>
    <property type="project" value="InterPro"/>
</dbReference>
<dbReference type="Gene3D" id="1.10.10.60">
    <property type="entry name" value="Homeodomain-like"/>
    <property type="match status" value="2"/>
</dbReference>
<name>A0A3D9IBD5_9BACL</name>
<dbReference type="Pfam" id="PF01497">
    <property type="entry name" value="Peripla_BP_2"/>
    <property type="match status" value="1"/>
</dbReference>